<reference evidence="2 3" key="1">
    <citation type="submission" date="2024-02" db="EMBL/GenBank/DDBJ databases">
        <title>De novo assembly and annotation of 12 fungi associated with fruit tree decline syndrome in Ontario, Canada.</title>
        <authorList>
            <person name="Sulman M."/>
            <person name="Ellouze W."/>
            <person name="Ilyukhin E."/>
        </authorList>
    </citation>
    <scope>NUCLEOTIDE SEQUENCE [LARGE SCALE GENOMIC DNA]</scope>
    <source>
        <strain evidence="2 3">FDS-637</strain>
    </source>
</reference>
<protein>
    <submittedName>
        <fullName evidence="2">Uncharacterized protein</fullName>
    </submittedName>
</protein>
<feature type="compositionally biased region" description="Polar residues" evidence="1">
    <location>
        <begin position="127"/>
        <end position="136"/>
    </location>
</feature>
<evidence type="ECO:0000256" key="1">
    <source>
        <dbReference type="SAM" id="MobiDB-lite"/>
    </source>
</evidence>
<feature type="region of interest" description="Disordered" evidence="1">
    <location>
        <begin position="188"/>
        <end position="224"/>
    </location>
</feature>
<gene>
    <name evidence="2" type="ORF">SLS55_007336</name>
</gene>
<accession>A0ABR3CC14</accession>
<dbReference type="GeneID" id="92011421"/>
<feature type="compositionally biased region" description="Basic and acidic residues" evidence="1">
    <location>
        <begin position="84"/>
        <end position="101"/>
    </location>
</feature>
<feature type="compositionally biased region" description="Basic and acidic residues" evidence="1">
    <location>
        <begin position="374"/>
        <end position="388"/>
    </location>
</feature>
<name>A0ABR3CC14_9PEZI</name>
<feature type="region of interest" description="Disordered" evidence="1">
    <location>
        <begin position="253"/>
        <end position="281"/>
    </location>
</feature>
<keyword evidence="3" id="KW-1185">Reference proteome</keyword>
<sequence>MAAAHARTRCRTDVGSWTAADLVDLATKGGPLRCYRWHSDGDGREGKERSKRQLTEDAAKLGWCGRWLVRNYRDLTTTTTTASEDMRAAGGEEGKKTPREGEVIVDEETGLCGVTVRVPTKALPNQLRDTTTTTAVVPQDGGGTTTDNNPNDQTRTSLSPHHTLLTIPPTTFLLIKLLTILYPSGAPWSSPTTTNDQQPSPQAAPPPAAQAPPPPPPPKPISPEKAAHNRRVWLAMSLGWAWALQSYLTAHPPSQPPPTMTTTTTNASSVADNHGKAAGDDVHDDVLDATAETYLLDGEVDGLLLDDVDVDDDDDDDVDDQEEEEWEAMSEVGIEDEDVLAALARVGLGEVPRSASGQRRASLVPSDGTDEDEVRERERERIEAELQR</sequence>
<feature type="region of interest" description="Disordered" evidence="1">
    <location>
        <begin position="124"/>
        <end position="163"/>
    </location>
</feature>
<feature type="compositionally biased region" description="Pro residues" evidence="1">
    <location>
        <begin position="202"/>
        <end position="221"/>
    </location>
</feature>
<feature type="region of interest" description="Disordered" evidence="1">
    <location>
        <begin position="81"/>
        <end position="101"/>
    </location>
</feature>
<dbReference type="Proteomes" id="UP001430584">
    <property type="component" value="Unassembled WGS sequence"/>
</dbReference>
<comment type="caution">
    <text evidence="2">The sequence shown here is derived from an EMBL/GenBank/DDBJ whole genome shotgun (WGS) entry which is preliminary data.</text>
</comment>
<dbReference type="EMBL" id="JAJVCZ030000007">
    <property type="protein sequence ID" value="KAL0258164.1"/>
    <property type="molecule type" value="Genomic_DNA"/>
</dbReference>
<evidence type="ECO:0000313" key="2">
    <source>
        <dbReference type="EMBL" id="KAL0258164.1"/>
    </source>
</evidence>
<proteinExistence type="predicted"/>
<dbReference type="RefSeq" id="XP_066631193.1">
    <property type="nucleotide sequence ID" value="XM_066778756.1"/>
</dbReference>
<organism evidence="2 3">
    <name type="scientific">Diplodia seriata</name>
    <dbReference type="NCBI Taxonomy" id="420778"/>
    <lineage>
        <taxon>Eukaryota</taxon>
        <taxon>Fungi</taxon>
        <taxon>Dikarya</taxon>
        <taxon>Ascomycota</taxon>
        <taxon>Pezizomycotina</taxon>
        <taxon>Dothideomycetes</taxon>
        <taxon>Dothideomycetes incertae sedis</taxon>
        <taxon>Botryosphaeriales</taxon>
        <taxon>Botryosphaeriaceae</taxon>
        <taxon>Diplodia</taxon>
    </lineage>
</organism>
<feature type="region of interest" description="Disordered" evidence="1">
    <location>
        <begin position="350"/>
        <end position="388"/>
    </location>
</feature>
<evidence type="ECO:0000313" key="3">
    <source>
        <dbReference type="Proteomes" id="UP001430584"/>
    </source>
</evidence>
<feature type="compositionally biased region" description="Polar residues" evidence="1">
    <location>
        <begin position="145"/>
        <end position="160"/>
    </location>
</feature>